<evidence type="ECO:0000256" key="7">
    <source>
        <dbReference type="SAM" id="MobiDB-lite"/>
    </source>
</evidence>
<dbReference type="PRINTS" id="PR00153">
    <property type="entry name" value="CSAPPISMRASE"/>
</dbReference>
<evidence type="ECO:0000256" key="5">
    <source>
        <dbReference type="ARBA" id="ARBA00023110"/>
    </source>
</evidence>
<dbReference type="Proteomes" id="UP000663824">
    <property type="component" value="Unassembled WGS sequence"/>
</dbReference>
<dbReference type="EC" id="5.2.1.8" evidence="2"/>
<feature type="compositionally biased region" description="Basic residues" evidence="7">
    <location>
        <begin position="342"/>
        <end position="359"/>
    </location>
</feature>
<dbReference type="Gene3D" id="2.120.10.80">
    <property type="entry name" value="Kelch-type beta propeller"/>
    <property type="match status" value="1"/>
</dbReference>
<dbReference type="EMBL" id="CAJNRE010013678">
    <property type="protein sequence ID" value="CAF2120225.1"/>
    <property type="molecule type" value="Genomic_DNA"/>
</dbReference>
<dbReference type="GO" id="GO:0003676">
    <property type="term" value="F:nucleic acid binding"/>
    <property type="evidence" value="ECO:0007669"/>
    <property type="project" value="InterPro"/>
</dbReference>
<dbReference type="InterPro" id="IPR002130">
    <property type="entry name" value="Cyclophilin-type_PPIase_dom"/>
</dbReference>
<dbReference type="Gene3D" id="2.40.100.10">
    <property type="entry name" value="Cyclophilin-like"/>
    <property type="match status" value="1"/>
</dbReference>
<feature type="region of interest" description="Disordered" evidence="7">
    <location>
        <begin position="338"/>
        <end position="362"/>
    </location>
</feature>
<dbReference type="SUPFAM" id="SSF50891">
    <property type="entry name" value="Cyclophilin-like"/>
    <property type="match status" value="1"/>
</dbReference>
<feature type="region of interest" description="Disordered" evidence="7">
    <location>
        <begin position="887"/>
        <end position="917"/>
    </location>
</feature>
<feature type="domain" description="PPIase cyclophilin-type" evidence="8">
    <location>
        <begin position="161"/>
        <end position="329"/>
    </location>
</feature>
<dbReference type="SUPFAM" id="SSF117281">
    <property type="entry name" value="Kelch motif"/>
    <property type="match status" value="1"/>
</dbReference>
<comment type="caution">
    <text evidence="9">The sequence shown here is derived from an EMBL/GenBank/DDBJ whole genome shotgun (WGS) entry which is preliminary data.</text>
</comment>
<accession>A0A816VEQ8</accession>
<protein>
    <recommendedName>
        <fullName evidence="2">peptidylprolyl isomerase</fullName>
        <ecNumber evidence="2">5.2.1.8</ecNumber>
    </recommendedName>
</protein>
<sequence>RLQWCYQHLSWAENDWSNVIFTDERPIVFYDGSLNSDKYIDILDQHLPTAYEKFLPQSPRKILLQQGNARPHVSIKSRKYFKKKKINPIPWSANSADLNLLENIWSILDDKLLKYNINNTEQLKTALKMAWMEISHDTIQKLFESMSKRIRQIMTSRLRCFFDIKIDGNNVGRIVFELCNDICPRTCENFRCLCTGEKGRVSTSNKRLYYKKCHFHRIVKNFMVQSGYVTEEILGNGTGNESIYGGTFDDENFQIKHDQPYLLSMDNQGPNTNGSQFFITTSEASHLDGKHVVFGHVLSGQSVVDTIYNVAVDSNMRPLQYVIIAHCGQLILDSEKEQKISRKEKKKKKHRRKKKKRLAKISIEEENQTDQLTKTTIEIPDRDVMVPKATIDLDVKSKIPVDRFIIEQNLNEDDDHNNETSDTTAIYYLSSKRIDLDGRSVKGRGSVKYTGRSRSRSRTPPHSHSTLKGRHIYKEKDDNNRDDLHSHRHARRRNDHDYPQTESTSQHQSRSASTIQPKENDALTTSRKCLSPSSSSTAPPPTTTNDQHQEKYSRSYRRCHSSSPIDDQLEIDHIQSDQIEDVSTNLVSSSSKKLRKYWGQQEESNLAQSLAPAKQYTRLDNDLRMISQTSAAQLKSTSHHTNILHQSSDQTIVYESKWNDEYNISSKQKANSSHPSDSLTSSSHDSHADQNKKSDTPTIGQIYILRKSVEQVLGCTLKPSLSFLSLNSLSSSSSSLVTSTTKHQKPRPCLVWQTKPNIEVLLITKFDGINIDDSNFECGLLPIGYVRKRLVPIAPKKEFDGKRSITTRATIKNCRNLVANSYLILIPVQVEKYTEWNKLLPQFFDQNDLSYINDLLVNAVTEEIKLQGKARQEEINKLNYNFISYDNRDDNDDDDDNIGDNQTGSSSIPVSRNCKSPNIDSNEKVKIWVKKYFIHNQSVDDDDQPTKLVKDLVGPAQDYLLLSRETLNVQISRERSIKSGEILFVVGGWCSGDATAIVEMFDSSSNEWKAVASMSKRRCALGVGVLNNLVYAIGGHNDTSYLNSVERFDPGTNQWSDEIAPISSCRTSVGVGVLDGCLYVVGGHDGISCLNLVEKYDPSVQQWIRVASMKTKRFDVAVAVLDGYLYAIGGSDGQCPLNTVERYDPKTNKWPSVSSMNTQRKHHKVAGDRDDATDLSKTERFNPKMNQWSPVVAMNSRRSGVGLAVINNHLMAIGGFDGAVCLKSVELYDSESNSWRVHSEMNYRRLGGGVGVIQAQQYDSILYESNSTFNIASTSSDESENRSLSLLVDL</sequence>
<organism evidence="9 10">
    <name type="scientific">Rotaria magnacalcarata</name>
    <dbReference type="NCBI Taxonomy" id="392030"/>
    <lineage>
        <taxon>Eukaryota</taxon>
        <taxon>Metazoa</taxon>
        <taxon>Spiralia</taxon>
        <taxon>Gnathifera</taxon>
        <taxon>Rotifera</taxon>
        <taxon>Eurotatoria</taxon>
        <taxon>Bdelloidea</taxon>
        <taxon>Philodinida</taxon>
        <taxon>Philodinidae</taxon>
        <taxon>Rotaria</taxon>
    </lineage>
</organism>
<reference evidence="9" key="1">
    <citation type="submission" date="2021-02" db="EMBL/GenBank/DDBJ databases">
        <authorList>
            <person name="Nowell W R."/>
        </authorList>
    </citation>
    <scope>NUCLEOTIDE SEQUENCE</scope>
</reference>
<proteinExistence type="predicted"/>
<keyword evidence="5" id="KW-0697">Rotamase</keyword>
<evidence type="ECO:0000313" key="9">
    <source>
        <dbReference type="EMBL" id="CAF2120225.1"/>
    </source>
</evidence>
<feature type="compositionally biased region" description="Polar residues" evidence="7">
    <location>
        <begin position="902"/>
        <end position="917"/>
    </location>
</feature>
<feature type="compositionally biased region" description="Basic residues" evidence="7">
    <location>
        <begin position="451"/>
        <end position="471"/>
    </location>
</feature>
<keyword evidence="3" id="KW-0880">Kelch repeat</keyword>
<feature type="compositionally biased region" description="Polar residues" evidence="7">
    <location>
        <begin position="500"/>
        <end position="528"/>
    </location>
</feature>
<evidence type="ECO:0000256" key="3">
    <source>
        <dbReference type="ARBA" id="ARBA00022441"/>
    </source>
</evidence>
<dbReference type="PANTHER" id="PTHR24412:SF451">
    <property type="entry name" value="KELCH-LIKE PROTEIN 20"/>
    <property type="match status" value="1"/>
</dbReference>
<dbReference type="SMART" id="SM00612">
    <property type="entry name" value="Kelch"/>
    <property type="match status" value="6"/>
</dbReference>
<dbReference type="Pfam" id="PF00160">
    <property type="entry name" value="Pro_isomerase"/>
    <property type="match status" value="1"/>
</dbReference>
<dbReference type="Pfam" id="PF01344">
    <property type="entry name" value="Kelch_1"/>
    <property type="match status" value="1"/>
</dbReference>
<feature type="region of interest" description="Disordered" evidence="7">
    <location>
        <begin position="1148"/>
        <end position="1175"/>
    </location>
</feature>
<feature type="compositionally biased region" description="Acidic residues" evidence="7">
    <location>
        <begin position="889"/>
        <end position="898"/>
    </location>
</feature>
<feature type="region of interest" description="Disordered" evidence="7">
    <location>
        <begin position="439"/>
        <end position="564"/>
    </location>
</feature>
<dbReference type="Gene3D" id="3.30.420.10">
    <property type="entry name" value="Ribonuclease H-like superfamily/Ribonuclease H"/>
    <property type="match status" value="1"/>
</dbReference>
<gene>
    <name evidence="9" type="ORF">MBJ925_LOCUS25765</name>
</gene>
<dbReference type="GO" id="GO:0003755">
    <property type="term" value="F:peptidyl-prolyl cis-trans isomerase activity"/>
    <property type="evidence" value="ECO:0007669"/>
    <property type="project" value="UniProtKB-KW"/>
</dbReference>
<feature type="compositionally biased region" description="Low complexity" evidence="7">
    <location>
        <begin position="672"/>
        <end position="683"/>
    </location>
</feature>
<evidence type="ECO:0000259" key="8">
    <source>
        <dbReference type="PROSITE" id="PS50072"/>
    </source>
</evidence>
<feature type="compositionally biased region" description="Basic and acidic residues" evidence="7">
    <location>
        <begin position="472"/>
        <end position="485"/>
    </location>
</feature>
<dbReference type="PROSITE" id="PS50072">
    <property type="entry name" value="CSA_PPIASE_2"/>
    <property type="match status" value="1"/>
</dbReference>
<dbReference type="InterPro" id="IPR015915">
    <property type="entry name" value="Kelch-typ_b-propeller"/>
</dbReference>
<feature type="compositionally biased region" description="Polar residues" evidence="7">
    <location>
        <begin position="1149"/>
        <end position="1158"/>
    </location>
</feature>
<comment type="catalytic activity">
    <reaction evidence="1">
        <text>[protein]-peptidylproline (omega=180) = [protein]-peptidylproline (omega=0)</text>
        <dbReference type="Rhea" id="RHEA:16237"/>
        <dbReference type="Rhea" id="RHEA-COMP:10747"/>
        <dbReference type="Rhea" id="RHEA-COMP:10748"/>
        <dbReference type="ChEBI" id="CHEBI:83833"/>
        <dbReference type="ChEBI" id="CHEBI:83834"/>
        <dbReference type="EC" id="5.2.1.8"/>
    </reaction>
</comment>
<dbReference type="InterPro" id="IPR036397">
    <property type="entry name" value="RNaseH_sf"/>
</dbReference>
<evidence type="ECO:0000256" key="1">
    <source>
        <dbReference type="ARBA" id="ARBA00000971"/>
    </source>
</evidence>
<evidence type="ECO:0000256" key="6">
    <source>
        <dbReference type="ARBA" id="ARBA00023235"/>
    </source>
</evidence>
<evidence type="ECO:0000256" key="2">
    <source>
        <dbReference type="ARBA" id="ARBA00013194"/>
    </source>
</evidence>
<keyword evidence="6" id="KW-0413">Isomerase</keyword>
<dbReference type="InterPro" id="IPR006652">
    <property type="entry name" value="Kelch_1"/>
</dbReference>
<dbReference type="PANTHER" id="PTHR24412">
    <property type="entry name" value="KELCH PROTEIN"/>
    <property type="match status" value="1"/>
</dbReference>
<evidence type="ECO:0000313" key="10">
    <source>
        <dbReference type="Proteomes" id="UP000663824"/>
    </source>
</evidence>
<feature type="non-terminal residue" evidence="9">
    <location>
        <position position="1"/>
    </location>
</feature>
<feature type="region of interest" description="Disordered" evidence="7">
    <location>
        <begin position="666"/>
        <end position="695"/>
    </location>
</feature>
<dbReference type="FunFam" id="2.40.100.10:FF:000025">
    <property type="entry name" value="Peptidyl-prolyl cis-trans isomerase CYP19-2"/>
    <property type="match status" value="1"/>
</dbReference>
<feature type="compositionally biased region" description="Basic and acidic residues" evidence="7">
    <location>
        <begin position="1165"/>
        <end position="1175"/>
    </location>
</feature>
<dbReference type="Pfam" id="PF24681">
    <property type="entry name" value="Kelch_KLHDC2_KLHL20_DRC7"/>
    <property type="match status" value="1"/>
</dbReference>
<keyword evidence="4" id="KW-0677">Repeat</keyword>
<dbReference type="InterPro" id="IPR029000">
    <property type="entry name" value="Cyclophilin-like_dom_sf"/>
</dbReference>
<evidence type="ECO:0000256" key="4">
    <source>
        <dbReference type="ARBA" id="ARBA00022737"/>
    </source>
</evidence>
<feature type="compositionally biased region" description="Basic and acidic residues" evidence="7">
    <location>
        <begin position="684"/>
        <end position="695"/>
    </location>
</feature>
<name>A0A816VEQ8_9BILA</name>